<evidence type="ECO:0000313" key="2">
    <source>
        <dbReference type="EMBL" id="KLT39523.1"/>
    </source>
</evidence>
<feature type="chain" id="PRO_5005245367" description="Secreted peptide" evidence="1">
    <location>
        <begin position="20"/>
        <end position="82"/>
    </location>
</feature>
<reference evidence="2 3" key="1">
    <citation type="submission" date="2015-03" db="EMBL/GenBank/DDBJ databases">
        <title>Genomics and transcriptomics of the oil-accumulating basidiomycete yeast T. oleaginosus allow insights into substrate utilization and the diverse evolutionary trajectories of mating systems in fungi.</title>
        <authorList>
            <consortium name="DOE Joint Genome Institute"/>
            <person name="Kourist R."/>
            <person name="Kracht O."/>
            <person name="Bracharz F."/>
            <person name="Lipzen A."/>
            <person name="Nolan M."/>
            <person name="Ohm R."/>
            <person name="Grigoriev I."/>
            <person name="Sun S."/>
            <person name="Heitman J."/>
            <person name="Bruck T."/>
            <person name="Nowrousian M."/>
        </authorList>
    </citation>
    <scope>NUCLEOTIDE SEQUENCE [LARGE SCALE GENOMIC DNA]</scope>
    <source>
        <strain evidence="2 3">IBC0246</strain>
    </source>
</reference>
<dbReference type="RefSeq" id="XP_018276014.1">
    <property type="nucleotide sequence ID" value="XM_018424266.1"/>
</dbReference>
<proteinExistence type="predicted"/>
<gene>
    <name evidence="2" type="ORF">CC85DRAFT_288440</name>
</gene>
<sequence length="82" mass="8519">MSSYTTLVVVVIVLPLSSSSPLSVAPSVVALVVTSFLPSSFPLRPIRPRPPMPSPSAHVRATPPQATLLVVSSSCVLNAAIR</sequence>
<evidence type="ECO:0008006" key="4">
    <source>
        <dbReference type="Google" id="ProtNLM"/>
    </source>
</evidence>
<name>A0A0J0XEP8_9TREE</name>
<dbReference type="Proteomes" id="UP000053611">
    <property type="component" value="Unassembled WGS sequence"/>
</dbReference>
<evidence type="ECO:0000313" key="3">
    <source>
        <dbReference type="Proteomes" id="UP000053611"/>
    </source>
</evidence>
<evidence type="ECO:0000256" key="1">
    <source>
        <dbReference type="SAM" id="SignalP"/>
    </source>
</evidence>
<organism evidence="2 3">
    <name type="scientific">Cutaneotrichosporon oleaginosum</name>
    <dbReference type="NCBI Taxonomy" id="879819"/>
    <lineage>
        <taxon>Eukaryota</taxon>
        <taxon>Fungi</taxon>
        <taxon>Dikarya</taxon>
        <taxon>Basidiomycota</taxon>
        <taxon>Agaricomycotina</taxon>
        <taxon>Tremellomycetes</taxon>
        <taxon>Trichosporonales</taxon>
        <taxon>Trichosporonaceae</taxon>
        <taxon>Cutaneotrichosporon</taxon>
    </lineage>
</organism>
<keyword evidence="1" id="KW-0732">Signal</keyword>
<dbReference type="AlphaFoldDB" id="A0A0J0XEP8"/>
<dbReference type="GeneID" id="28984869"/>
<protein>
    <recommendedName>
        <fullName evidence="4">Secreted peptide</fullName>
    </recommendedName>
</protein>
<dbReference type="EMBL" id="KQ087256">
    <property type="protein sequence ID" value="KLT39523.1"/>
    <property type="molecule type" value="Genomic_DNA"/>
</dbReference>
<feature type="signal peptide" evidence="1">
    <location>
        <begin position="1"/>
        <end position="19"/>
    </location>
</feature>
<keyword evidence="3" id="KW-1185">Reference proteome</keyword>
<accession>A0A0J0XEP8</accession>